<evidence type="ECO:0000259" key="6">
    <source>
        <dbReference type="Pfam" id="PF24519"/>
    </source>
</evidence>
<evidence type="ECO:0000256" key="1">
    <source>
        <dbReference type="SAM" id="MobiDB-lite"/>
    </source>
</evidence>
<dbReference type="GeneID" id="54549481"/>
<evidence type="ECO:0000259" key="7">
    <source>
        <dbReference type="Pfam" id="PF24527"/>
    </source>
</evidence>
<evidence type="ECO:0000259" key="3">
    <source>
        <dbReference type="Pfam" id="PF23664"/>
    </source>
</evidence>
<dbReference type="Pfam" id="PF23664">
    <property type="entry name" value="Ig_Pom152"/>
    <property type="match status" value="2"/>
</dbReference>
<feature type="domain" description="Nucleoporin POM152 Ig-like" evidence="5">
    <location>
        <begin position="759"/>
        <end position="842"/>
    </location>
</feature>
<feature type="transmembrane region" description="Helical" evidence="2">
    <location>
        <begin position="101"/>
        <end position="118"/>
    </location>
</feature>
<dbReference type="InterPro" id="IPR056540">
    <property type="entry name" value="TMD_POM152"/>
</dbReference>
<dbReference type="AlphaFoldDB" id="A0A6A6JQD7"/>
<gene>
    <name evidence="8" type="ORF">EI97DRAFT_394633</name>
</gene>
<dbReference type="GO" id="GO:0017056">
    <property type="term" value="F:structural constituent of nuclear pore"/>
    <property type="evidence" value="ECO:0007669"/>
    <property type="project" value="InterPro"/>
</dbReference>
<evidence type="ECO:0000256" key="2">
    <source>
        <dbReference type="SAM" id="Phobius"/>
    </source>
</evidence>
<feature type="domain" description="Nucleoporin POM152 N-terminal transmembrane" evidence="4">
    <location>
        <begin position="64"/>
        <end position="148"/>
    </location>
</feature>
<dbReference type="GO" id="GO:0070762">
    <property type="term" value="C:nuclear pore transmembrane ring"/>
    <property type="evidence" value="ECO:0007669"/>
    <property type="project" value="TreeGrafter"/>
</dbReference>
<evidence type="ECO:0000259" key="5">
    <source>
        <dbReference type="Pfam" id="PF24312"/>
    </source>
</evidence>
<evidence type="ECO:0000259" key="4">
    <source>
        <dbReference type="Pfam" id="PF24097"/>
    </source>
</evidence>
<reference evidence="8" key="1">
    <citation type="journal article" date="2020" name="Stud. Mycol.">
        <title>101 Dothideomycetes genomes: a test case for predicting lifestyles and emergence of pathogens.</title>
        <authorList>
            <person name="Haridas S."/>
            <person name="Albert R."/>
            <person name="Binder M."/>
            <person name="Bloem J."/>
            <person name="Labutti K."/>
            <person name="Salamov A."/>
            <person name="Andreopoulos B."/>
            <person name="Baker S."/>
            <person name="Barry K."/>
            <person name="Bills G."/>
            <person name="Bluhm B."/>
            <person name="Cannon C."/>
            <person name="Castanera R."/>
            <person name="Culley D."/>
            <person name="Daum C."/>
            <person name="Ezra D."/>
            <person name="Gonzalez J."/>
            <person name="Henrissat B."/>
            <person name="Kuo A."/>
            <person name="Liang C."/>
            <person name="Lipzen A."/>
            <person name="Lutzoni F."/>
            <person name="Magnuson J."/>
            <person name="Mondo S."/>
            <person name="Nolan M."/>
            <person name="Ohm R."/>
            <person name="Pangilinan J."/>
            <person name="Park H.-J."/>
            <person name="Ramirez L."/>
            <person name="Alfaro M."/>
            <person name="Sun H."/>
            <person name="Tritt A."/>
            <person name="Yoshinaga Y."/>
            <person name="Zwiers L.-H."/>
            <person name="Turgeon B."/>
            <person name="Goodwin S."/>
            <person name="Spatafora J."/>
            <person name="Crous P."/>
            <person name="Grigoriev I."/>
        </authorList>
    </citation>
    <scope>NUCLEOTIDE SEQUENCE</scope>
    <source>
        <strain evidence="8">CBS 379.55</strain>
    </source>
</reference>
<dbReference type="InterPro" id="IPR056542">
    <property type="entry name" value="Ig-like_POM152_1st"/>
</dbReference>
<dbReference type="OrthoDB" id="5529162at2759"/>
<feature type="domain" description="Nucleoporin POM152 Ig-like" evidence="5">
    <location>
        <begin position="450"/>
        <end position="554"/>
    </location>
</feature>
<dbReference type="InterPro" id="IPR056541">
    <property type="entry name" value="Ig-like_POM152"/>
</dbReference>
<feature type="domain" description="Nucleoporin POM152 immunoglobulin-like" evidence="3">
    <location>
        <begin position="558"/>
        <end position="659"/>
    </location>
</feature>
<keyword evidence="2" id="KW-0472">Membrane</keyword>
<dbReference type="Pfam" id="PF24527">
    <property type="entry name" value="Ig-like_Pom152_9"/>
    <property type="match status" value="1"/>
</dbReference>
<dbReference type="GO" id="GO:0006999">
    <property type="term" value="P:nuclear pore organization"/>
    <property type="evidence" value="ECO:0007669"/>
    <property type="project" value="TreeGrafter"/>
</dbReference>
<dbReference type="GO" id="GO:0006606">
    <property type="term" value="P:protein import into nucleus"/>
    <property type="evidence" value="ECO:0007669"/>
    <property type="project" value="TreeGrafter"/>
</dbReference>
<feature type="transmembrane region" description="Helical" evidence="2">
    <location>
        <begin position="70"/>
        <end position="89"/>
    </location>
</feature>
<sequence length="1265" mass="141349">MDGTPRRGPGGFPATPQANRSPGARSAGATFTPTRPNVRSPLPQVPKVPDQSSSGPLIPTHVMDPAQQRFYAVGLYGLLLAWKLYDFYTLTLDEETSAWEFLKWSFIDMVFVFGLPLFEIPWVEWGNITAALLFILHMGINAMLMFQVGIPIQSWIYSLGAYLYSRELAISERSVKPRAILFNESLILGKQIINILPEGSAILNPNKDSFCLNSSVTHLDLPIIVNQTNPTAIELLRIDIETNHNETILISKSECKSMMKKARKAQKPKDSTSPLELHYNIKKTGVYLLKKIVDESNLEVRPRPSSAVVVACPRARIRQTGQNRCRNDLSDVALELEGVPPLRLKYRTSIGGRSRDAELQGLTPESYNSPLSKHTSQALIRATREDVSWAQPQKVTVSLNETLGESGSWAYIVEEVTDALGNHVSFLAHDEEEKPKHKTAPMHSFTVHERPNVVLTDCNAQSPLRIAKGRVIRLPVKYGSTGKHAINAPHIIEYLFTPEADLLPDGSHSLSAMLKKETMRTNRDQPVIAASGLYTLKSVSTEFCQGEVLEPASCLLQNPPEPELSLSREDIVDKCAGNPIGMRVSLDLIGSPPFYIKYQQQRAGERPSRPEEIEVQTLRSTLELTPKEAGHYTYTFLSIRDWVYEERPLHNLKLVQDVKPSASAHFIEADGVKQVCIDDTVEFDVGLRGEGPFTLEYELVHNGKRQKRSVVVEDEHYTIKTDKLRNGGEYILSLASITDRLGCKEVLKAESRVNVRHERPKAYFGQIDGKQAVMALEGKAVELPLRLTGSGPWRLEYENLDTKAVKKVDIAQANSKLRIDTSGTYQLLSVRDRVCPGFVDEKTGQFTVGWIPRPRIMVPESPSMVLKDGQYIREEVCEGEEDSFDITLNGSPPFELAYEQQFRDKKSGKAAALKRKEIRAPGGTGSIRAETAQAGTYQYKFVQLADGKYDHSSRHFTPVTILQTVNPRPSARFDHPGKTYSFCSREADGEEVIPITLEGVPPFYLEVEIKHYGTPKPDVSVHKSINTNKYNLKIEHRKLSLGHSTISIRKIRDARGCTYKPPPGGPRVQISVHDAPTATPLEDRTDFCVGERLSFALGGQVPFTVFYTFEDKERKASNPGTTFRRLAELPGTFTLTGLKDSASDCIATLDLTKRIHPIPSVRLSGGQVTKVDIHEGSGADLEFQFWGTPPFEFTYTRSTNEQKGRKSKVLEIRTEISHEHFMSIPVQEEGTYEVVSIKDRWCSYAKQIEGIDVGKGASGQKLLQY</sequence>
<dbReference type="Proteomes" id="UP000800097">
    <property type="component" value="Unassembled WGS sequence"/>
</dbReference>
<keyword evidence="2" id="KW-1133">Transmembrane helix</keyword>
<dbReference type="Pfam" id="PF24519">
    <property type="entry name" value="Ig-like_Pom152_1"/>
    <property type="match status" value="1"/>
</dbReference>
<feature type="domain" description="Nucleoporin POM152 Ig-like" evidence="5">
    <location>
        <begin position="1159"/>
        <end position="1243"/>
    </location>
</feature>
<keyword evidence="2" id="KW-0812">Transmembrane</keyword>
<dbReference type="Pfam" id="PF24097">
    <property type="entry name" value="TMD_POM152"/>
    <property type="match status" value="1"/>
</dbReference>
<feature type="domain" description="Nucleoporin POM152 ninth Ig-like" evidence="7">
    <location>
        <begin position="1076"/>
        <end position="1153"/>
    </location>
</feature>
<name>A0A6A6JQD7_WESOR</name>
<feature type="domain" description="Nucleoporin POM152 first Ig-like" evidence="6">
    <location>
        <begin position="200"/>
        <end position="309"/>
    </location>
</feature>
<evidence type="ECO:0008006" key="10">
    <source>
        <dbReference type="Google" id="ProtNLM"/>
    </source>
</evidence>
<feature type="domain" description="Nucleoporin POM152 immunoglobulin-like" evidence="3">
    <location>
        <begin position="872"/>
        <end position="967"/>
    </location>
</feature>
<evidence type="ECO:0000313" key="8">
    <source>
        <dbReference type="EMBL" id="KAF2278333.1"/>
    </source>
</evidence>
<evidence type="ECO:0000313" key="9">
    <source>
        <dbReference type="Proteomes" id="UP000800097"/>
    </source>
</evidence>
<dbReference type="PANTHER" id="PTHR28206">
    <property type="entry name" value="NUCLEOPORIN POM152"/>
    <property type="match status" value="1"/>
</dbReference>
<feature type="transmembrane region" description="Helical" evidence="2">
    <location>
        <begin position="130"/>
        <end position="150"/>
    </location>
</feature>
<dbReference type="RefSeq" id="XP_033655872.1">
    <property type="nucleotide sequence ID" value="XM_033796306.1"/>
</dbReference>
<keyword evidence="9" id="KW-1185">Reference proteome</keyword>
<dbReference type="PANTHER" id="PTHR28206:SF1">
    <property type="entry name" value="NUCLEOPORIN POM152"/>
    <property type="match status" value="1"/>
</dbReference>
<proteinExistence type="predicted"/>
<organism evidence="8 9">
    <name type="scientific">Westerdykella ornata</name>
    <dbReference type="NCBI Taxonomy" id="318751"/>
    <lineage>
        <taxon>Eukaryota</taxon>
        <taxon>Fungi</taxon>
        <taxon>Dikarya</taxon>
        <taxon>Ascomycota</taxon>
        <taxon>Pezizomycotina</taxon>
        <taxon>Dothideomycetes</taxon>
        <taxon>Pleosporomycetidae</taxon>
        <taxon>Pleosporales</taxon>
        <taxon>Sporormiaceae</taxon>
        <taxon>Westerdykella</taxon>
    </lineage>
</organism>
<dbReference type="Pfam" id="PF24312">
    <property type="entry name" value="Ig-like_POM152"/>
    <property type="match status" value="3"/>
</dbReference>
<protein>
    <recommendedName>
        <fullName evidence="10">Nucleoporin Pom152</fullName>
    </recommendedName>
</protein>
<dbReference type="InterPro" id="IPR037701">
    <property type="entry name" value="Pom152"/>
</dbReference>
<feature type="region of interest" description="Disordered" evidence="1">
    <location>
        <begin position="1"/>
        <end position="58"/>
    </location>
</feature>
<accession>A0A6A6JQD7</accession>
<dbReference type="InterPro" id="IPR056544">
    <property type="entry name" value="Ig_POM152"/>
</dbReference>
<dbReference type="InterPro" id="IPR056543">
    <property type="entry name" value="Ig-like_POM152_9th"/>
</dbReference>
<dbReference type="EMBL" id="ML986488">
    <property type="protein sequence ID" value="KAF2278333.1"/>
    <property type="molecule type" value="Genomic_DNA"/>
</dbReference>